<sequence>MRDNPWGLYVPFQALRPQVDAALAAGPAHWAELWQRDQGVMALVAAAREKRLRKAWAAVGSA</sequence>
<protein>
    <submittedName>
        <fullName evidence="1">Uncharacterized protein</fullName>
    </submittedName>
</protein>
<evidence type="ECO:0000313" key="1">
    <source>
        <dbReference type="EMBL" id="MBA6144712.1"/>
    </source>
</evidence>
<organism evidence="1 2">
    <name type="scientific">Pseudomonas juntendi</name>
    <dbReference type="NCBI Taxonomy" id="2666183"/>
    <lineage>
        <taxon>Bacteria</taxon>
        <taxon>Pseudomonadati</taxon>
        <taxon>Pseudomonadota</taxon>
        <taxon>Gammaproteobacteria</taxon>
        <taxon>Pseudomonadales</taxon>
        <taxon>Pseudomonadaceae</taxon>
        <taxon>Pseudomonas</taxon>
    </lineage>
</organism>
<accession>A0A7W2LPK2</accession>
<dbReference type="EMBL" id="JACGCZ010000040">
    <property type="protein sequence ID" value="MBA6144712.1"/>
    <property type="molecule type" value="Genomic_DNA"/>
</dbReference>
<evidence type="ECO:0000313" key="2">
    <source>
        <dbReference type="Proteomes" id="UP000590738"/>
    </source>
</evidence>
<proteinExistence type="predicted"/>
<dbReference type="Proteomes" id="UP000590738">
    <property type="component" value="Unassembled WGS sequence"/>
</dbReference>
<name>A0A7W2LPK2_9PSED</name>
<dbReference type="AlphaFoldDB" id="A0A7W2LPK2"/>
<comment type="caution">
    <text evidence="1">The sequence shown here is derived from an EMBL/GenBank/DDBJ whole genome shotgun (WGS) entry which is preliminary data.</text>
</comment>
<gene>
    <name evidence="1" type="ORF">H4B97_19950</name>
</gene>
<reference evidence="1 2" key="1">
    <citation type="submission" date="2020-07" db="EMBL/GenBank/DDBJ databases">
        <title>Diversity of carbapenemase encoding genes among Pseudomonas putida group clinical isolates in a tertiary Brazilian hospital.</title>
        <authorList>
            <person name="Alberto-Lei F."/>
            <person name="Nodari C.S."/>
            <person name="Streling A.P."/>
            <person name="Paulino J.T."/>
            <person name="Bessa-Neto F.O."/>
            <person name="Cayo R."/>
            <person name="Gales A.C."/>
        </authorList>
    </citation>
    <scope>NUCLEOTIDE SEQUENCE [LARGE SCALE GENOMIC DNA]</scope>
    <source>
        <strain evidence="1 2">12273</strain>
    </source>
</reference>